<feature type="region of interest" description="Disordered" evidence="1">
    <location>
        <begin position="830"/>
        <end position="909"/>
    </location>
</feature>
<dbReference type="AlphaFoldDB" id="A0A517LDQ1"/>
<dbReference type="InterPro" id="IPR015943">
    <property type="entry name" value="WD40/YVTN_repeat-like_dom_sf"/>
</dbReference>
<accession>A0A517LDQ1</accession>
<dbReference type="InterPro" id="IPR036322">
    <property type="entry name" value="WD40_repeat_dom_sf"/>
</dbReference>
<evidence type="ECO:0000313" key="3">
    <source>
        <dbReference type="Proteomes" id="UP000316270"/>
    </source>
</evidence>
<dbReference type="InterPro" id="IPR011047">
    <property type="entry name" value="Quinoprotein_ADH-like_sf"/>
</dbReference>
<proteinExistence type="predicted"/>
<feature type="compositionally biased region" description="Polar residues" evidence="1">
    <location>
        <begin position="126"/>
        <end position="135"/>
    </location>
</feature>
<dbReference type="PANTHER" id="PTHR45589:SF1">
    <property type="entry name" value="WD REPEAT DOMAIN 62, ISOFORM G"/>
    <property type="match status" value="1"/>
</dbReference>
<gene>
    <name evidence="2" type="ORF">FKW77_005265</name>
</gene>
<feature type="compositionally biased region" description="Polar residues" evidence="1">
    <location>
        <begin position="7"/>
        <end position="33"/>
    </location>
</feature>
<dbReference type="InterPro" id="IPR052779">
    <property type="entry name" value="WDR62"/>
</dbReference>
<feature type="region of interest" description="Disordered" evidence="1">
    <location>
        <begin position="105"/>
        <end position="155"/>
    </location>
</feature>
<dbReference type="PANTHER" id="PTHR45589">
    <property type="entry name" value="WD REPEAT DOMAIN 62, ISOFORM G"/>
    <property type="match status" value="1"/>
</dbReference>
<feature type="compositionally biased region" description="Low complexity" evidence="1">
    <location>
        <begin position="1022"/>
        <end position="1032"/>
    </location>
</feature>
<dbReference type="OrthoDB" id="6252103at2759"/>
<dbReference type="STRING" id="50376.A0A517LDQ1"/>
<evidence type="ECO:0000256" key="1">
    <source>
        <dbReference type="SAM" id="MobiDB-lite"/>
    </source>
</evidence>
<organism evidence="2 3">
    <name type="scientific">Venturia effusa</name>
    <dbReference type="NCBI Taxonomy" id="50376"/>
    <lineage>
        <taxon>Eukaryota</taxon>
        <taxon>Fungi</taxon>
        <taxon>Dikarya</taxon>
        <taxon>Ascomycota</taxon>
        <taxon>Pezizomycotina</taxon>
        <taxon>Dothideomycetes</taxon>
        <taxon>Pleosporomycetidae</taxon>
        <taxon>Venturiales</taxon>
        <taxon>Venturiaceae</taxon>
        <taxon>Venturia</taxon>
    </lineage>
</organism>
<feature type="compositionally biased region" description="Basic and acidic residues" evidence="1">
    <location>
        <begin position="1057"/>
        <end position="1071"/>
    </location>
</feature>
<feature type="region of interest" description="Disordered" evidence="1">
    <location>
        <begin position="1019"/>
        <end position="1071"/>
    </location>
</feature>
<dbReference type="Pfam" id="PF00400">
    <property type="entry name" value="WD40"/>
    <property type="match status" value="4"/>
</dbReference>
<dbReference type="EMBL" id="CP042194">
    <property type="protein sequence ID" value="QDS73769.1"/>
    <property type="molecule type" value="Genomic_DNA"/>
</dbReference>
<dbReference type="SUPFAM" id="SSF50978">
    <property type="entry name" value="WD40 repeat-like"/>
    <property type="match status" value="2"/>
</dbReference>
<dbReference type="Gene3D" id="2.130.10.10">
    <property type="entry name" value="YVTN repeat-like/Quinoprotein amine dehydrogenase"/>
    <property type="match status" value="3"/>
</dbReference>
<dbReference type="InterPro" id="IPR001680">
    <property type="entry name" value="WD40_rpt"/>
</dbReference>
<dbReference type="Proteomes" id="UP000316270">
    <property type="component" value="Chromosome 10"/>
</dbReference>
<dbReference type="SUPFAM" id="SSF50998">
    <property type="entry name" value="Quinoprotein alcohol dehydrogenase-like"/>
    <property type="match status" value="1"/>
</dbReference>
<sequence length="1071" mass="115319">MALTPNARMSNSTPWTLRVTTPSNSPFSKSPNGKPSRPGKNDTGLSLRHVIGTTASSANSIDALSSTRSLAFTAGAAAVIATFDDQLAFTQRFYRARPTATPLNPSPVIYEPATPTTPSDLRRRATTPSLQTAGVSASPFGTPGQESNDSPGGKTWAARERVKACTCTSLSPDGKYLAIGETGYRPRVLIFSTSKEASPYIPLTSLSDHTFGVKCVAFSDNSQHLASLGTVNDGFLYIWSINNRNGSATLYASNKCTSNIFQMAWVGKNVVTVGTRHVKIWRVEGSSPSTPVKLLASFFPQPTSKNGHSILSGRNCLLGPLLEATFTSIASISQTKAIVCSEAGDICLLDDSEGRQAFYKLANAGFSVTAITLSVKGTVLLAGKGGVMKTLTIESLLKSKSTDIMERAPSVDESRAEAPFMVALAPMGNHVAAIDTNRFIRLINPPAPNTLGSPEVALQLPAHGGPVLGVRPFKEVNNTGATFFTWSADGTILFWDVDGSCRRTIDVELEQPDNYDDTQNELKVVRLCSTGNALVTGDKCGVLRIIDQKTGHCHFSLRAHAGEVSDAAVHEQSGQCIIASCGRDRTVQVFHKNGATLDLMQTLDEHVGAVTGLLFTSNGCQLISCSSDRTVVIREALSRVEKGKTATAFMILRTITLKATPVSMTLLSDRNDILFVSAIDRNVHKYNLRTGQLSESFKVSDSEGGDAVVLSSLAHVPTYNGQNRIAGVSSTDKSIRLYDETGSLLGKDWGHTEGVTDLTVVASAEDECPSRRCTYLVSVAADGTVFIWSFGARPNSKHDLSRSMELMGVTTPSRELLVNKPPLRRVLSQSEMARFQQKSPDQDLSTPTGKVRPNLERKTSRFSLAQTPKLDPSPMTTYDPTGRRKARGRSPSPPTSPKTRTLHRKSSNPAIAVRLRTKSGGGPVEGLNNLTTSTEQMCRNLRIYRKKLMTSSDSLSPENLAAVERELGLTLRGVSEKAMKARGAADETVMVKMLSQYSERLLEMLDEKFAATIAKQAQLNGSNNDSNDNSNSAEMEPISTPGEIEDVSPGISPTKESIGEDHPTIHEEGEH</sequence>
<dbReference type="SMART" id="SM00320">
    <property type="entry name" value="WD40"/>
    <property type="match status" value="8"/>
</dbReference>
<protein>
    <submittedName>
        <fullName evidence="2">Uncharacterized protein</fullName>
    </submittedName>
</protein>
<reference evidence="2 3" key="1">
    <citation type="submission" date="2019-07" db="EMBL/GenBank/DDBJ databases">
        <title>Finished genome of Venturia effusa.</title>
        <authorList>
            <person name="Young C.A."/>
            <person name="Cox M.P."/>
            <person name="Ganley A.R.D."/>
            <person name="David W.J."/>
        </authorList>
    </citation>
    <scope>NUCLEOTIDE SEQUENCE [LARGE SCALE GENOMIC DNA]</scope>
    <source>
        <strain evidence="3">albino</strain>
    </source>
</reference>
<feature type="region of interest" description="Disordered" evidence="1">
    <location>
        <begin position="1"/>
        <end position="45"/>
    </location>
</feature>
<keyword evidence="3" id="KW-1185">Reference proteome</keyword>
<evidence type="ECO:0000313" key="2">
    <source>
        <dbReference type="EMBL" id="QDS73769.1"/>
    </source>
</evidence>
<feature type="compositionally biased region" description="Polar residues" evidence="1">
    <location>
        <begin position="830"/>
        <end position="848"/>
    </location>
</feature>
<name>A0A517LDQ1_9PEZI</name>